<accession>A0A518G715</accession>
<keyword evidence="3" id="KW-1185">Reference proteome</keyword>
<reference evidence="2 3" key="1">
    <citation type="submission" date="2019-02" db="EMBL/GenBank/DDBJ databases">
        <title>Deep-cultivation of Planctomycetes and their phenomic and genomic characterization uncovers novel biology.</title>
        <authorList>
            <person name="Wiegand S."/>
            <person name="Jogler M."/>
            <person name="Boedeker C."/>
            <person name="Pinto D."/>
            <person name="Vollmers J."/>
            <person name="Rivas-Marin E."/>
            <person name="Kohn T."/>
            <person name="Peeters S.H."/>
            <person name="Heuer A."/>
            <person name="Rast P."/>
            <person name="Oberbeckmann S."/>
            <person name="Bunk B."/>
            <person name="Jeske O."/>
            <person name="Meyerdierks A."/>
            <person name="Storesund J.E."/>
            <person name="Kallscheuer N."/>
            <person name="Luecker S."/>
            <person name="Lage O.M."/>
            <person name="Pohl T."/>
            <person name="Merkel B.J."/>
            <person name="Hornburger P."/>
            <person name="Mueller R.-W."/>
            <person name="Bruemmer F."/>
            <person name="Labrenz M."/>
            <person name="Spormann A.M."/>
            <person name="Op den Camp H."/>
            <person name="Overmann J."/>
            <person name="Amann R."/>
            <person name="Jetten M.S.M."/>
            <person name="Mascher T."/>
            <person name="Medema M.H."/>
            <person name="Devos D.P."/>
            <person name="Kaster A.-K."/>
            <person name="Ovreas L."/>
            <person name="Rohde M."/>
            <person name="Galperin M.Y."/>
            <person name="Jogler C."/>
        </authorList>
    </citation>
    <scope>NUCLEOTIDE SEQUENCE [LARGE SCALE GENOMIC DNA]</scope>
    <source>
        <strain evidence="2 3">Q31a</strain>
    </source>
</reference>
<dbReference type="EMBL" id="CP036298">
    <property type="protein sequence ID" value="QDV24382.1"/>
    <property type="molecule type" value="Genomic_DNA"/>
</dbReference>
<dbReference type="OrthoDB" id="38641at2"/>
<gene>
    <name evidence="2" type="ORF">Q31a_26990</name>
</gene>
<dbReference type="Proteomes" id="UP000318017">
    <property type="component" value="Chromosome"/>
</dbReference>
<evidence type="ECO:0000313" key="2">
    <source>
        <dbReference type="EMBL" id="QDV24382.1"/>
    </source>
</evidence>
<evidence type="ECO:0000313" key="3">
    <source>
        <dbReference type="Proteomes" id="UP000318017"/>
    </source>
</evidence>
<proteinExistence type="predicted"/>
<feature type="coiled-coil region" evidence="1">
    <location>
        <begin position="522"/>
        <end position="597"/>
    </location>
</feature>
<name>A0A518G715_9BACT</name>
<dbReference type="KEGG" id="ahel:Q31a_26990"/>
<dbReference type="RefSeq" id="WP_145077987.1">
    <property type="nucleotide sequence ID" value="NZ_CP036298.1"/>
</dbReference>
<organism evidence="2 3">
    <name type="scientific">Aureliella helgolandensis</name>
    <dbReference type="NCBI Taxonomy" id="2527968"/>
    <lineage>
        <taxon>Bacteria</taxon>
        <taxon>Pseudomonadati</taxon>
        <taxon>Planctomycetota</taxon>
        <taxon>Planctomycetia</taxon>
        <taxon>Pirellulales</taxon>
        <taxon>Pirellulaceae</taxon>
        <taxon>Aureliella</taxon>
    </lineage>
</organism>
<evidence type="ECO:0000256" key="1">
    <source>
        <dbReference type="SAM" id="Coils"/>
    </source>
</evidence>
<dbReference type="AlphaFoldDB" id="A0A518G715"/>
<protein>
    <submittedName>
        <fullName evidence="2">Uncharacterized protein</fullName>
    </submittedName>
</protein>
<keyword evidence="1" id="KW-0175">Coiled coil</keyword>
<sequence>MSVIENLDITLGARTEKLDRGLDRSTGRVKKFDKDVSAIGKTAEAVLAPLGAMGASILAAVPGATAAATAFASIAAAFATTKAAKVAKDAFDTARETKAAAASMDSFADDAFRAAVGMAAASKHSGQLRITSRAATGLARYNPATSYAGRHNYFDDGNTIEGSAKKISSVPAAADAGTTALRGMSVAGVATGAAIAGAFVAVASSAVAAAVTIRGVGVQMGEIDKIAKSAAIANVTFRELAGFRLLTEETTGKGAEIADKAVQKLQIRLTEAERNGGALDDQLKAIGLDSGDLLRAGPVDAMRQLAAATANMKNPSDQLVLAFRLFEEEGAAYVNTLRAGPAAINASIAVAETLGLTISEAQAKAVEAANDAWGRTKQLSTGVFRQLAAESAPVLTVINQSILEMASGFRTTAQAIGPVIDNLAIGAGFAYDIYQALDMVRKLQNQAKTLDAAGILETLDQGFDFGSAEKFLEKINEARAAAIEAAQAAKGGGGLDLSAIAAQEEAAKAAADKTKAAADAKAATDEQNKQAVAERLNQLREEIQTLRDGAAAVDRMRLARQGATAEQQREFKAMTDAKAALEKNQELMAQGAELQKQFATPQQQLNAEIADLSKLLNVGAIDFQTFARASRDAATRLGEEKEPERKADTPTFGALERGSVAAYSAARANERAGQKEPLQVQANALLTQVNEHLALIATKVAPPQQVGNAG</sequence>